<dbReference type="Gene3D" id="3.80.10.10">
    <property type="entry name" value="Ribonuclease Inhibitor"/>
    <property type="match status" value="2"/>
</dbReference>
<dbReference type="Proteomes" id="UP001457282">
    <property type="component" value="Unassembled WGS sequence"/>
</dbReference>
<dbReference type="AlphaFoldDB" id="A0AAW1XV52"/>
<comment type="subcellular location">
    <subcellularLocation>
        <location evidence="1">Membrane</location>
        <topology evidence="1">Single-pass membrane protein</topology>
    </subcellularLocation>
</comment>
<evidence type="ECO:0000256" key="1">
    <source>
        <dbReference type="ARBA" id="ARBA00004167"/>
    </source>
</evidence>
<dbReference type="SUPFAM" id="SSF52058">
    <property type="entry name" value="L domain-like"/>
    <property type="match status" value="1"/>
</dbReference>
<keyword evidence="5" id="KW-0677">Repeat</keyword>
<dbReference type="FunFam" id="3.80.10.10:FF:000129">
    <property type="entry name" value="Leucine-rich repeat receptor-like kinase"/>
    <property type="match status" value="1"/>
</dbReference>
<dbReference type="SMART" id="SM00369">
    <property type="entry name" value="LRR_TYP"/>
    <property type="match status" value="3"/>
</dbReference>
<evidence type="ECO:0000256" key="2">
    <source>
        <dbReference type="ARBA" id="ARBA00022614"/>
    </source>
</evidence>
<dbReference type="Pfam" id="PF08263">
    <property type="entry name" value="LRRNT_2"/>
    <property type="match status" value="1"/>
</dbReference>
<evidence type="ECO:0000256" key="8">
    <source>
        <dbReference type="ARBA" id="ARBA00023180"/>
    </source>
</evidence>
<keyword evidence="7" id="KW-0472">Membrane</keyword>
<proteinExistence type="predicted"/>
<accession>A0AAW1XV52</accession>
<evidence type="ECO:0000256" key="4">
    <source>
        <dbReference type="ARBA" id="ARBA00022729"/>
    </source>
</evidence>
<evidence type="ECO:0000313" key="13">
    <source>
        <dbReference type="Proteomes" id="UP001457282"/>
    </source>
</evidence>
<dbReference type="PANTHER" id="PTHR48010:SF58">
    <property type="entry name" value="RECEPTOR PROTEIN KINASE-LIKE PROTEIN ZAR1"/>
    <property type="match status" value="1"/>
</dbReference>
<evidence type="ECO:0000256" key="6">
    <source>
        <dbReference type="ARBA" id="ARBA00022989"/>
    </source>
</evidence>
<dbReference type="Pfam" id="PF23598">
    <property type="entry name" value="LRR_14"/>
    <property type="match status" value="1"/>
</dbReference>
<keyword evidence="2" id="KW-0433">Leucine-rich repeat</keyword>
<dbReference type="FunFam" id="3.80.10.10:FF:000041">
    <property type="entry name" value="LRR receptor-like serine/threonine-protein kinase ERECTA"/>
    <property type="match status" value="1"/>
</dbReference>
<evidence type="ECO:0000259" key="11">
    <source>
        <dbReference type="Pfam" id="PF23598"/>
    </source>
</evidence>
<name>A0AAW1XV52_RUBAR</name>
<dbReference type="GO" id="GO:0016020">
    <property type="term" value="C:membrane"/>
    <property type="evidence" value="ECO:0007669"/>
    <property type="project" value="UniProtKB-SubCell"/>
</dbReference>
<feature type="signal peptide" evidence="9">
    <location>
        <begin position="1"/>
        <end position="28"/>
    </location>
</feature>
<keyword evidence="6" id="KW-1133">Transmembrane helix</keyword>
<reference evidence="12 13" key="1">
    <citation type="journal article" date="2023" name="G3 (Bethesda)">
        <title>A chromosome-length genome assembly and annotation of blackberry (Rubus argutus, cv. 'Hillquist').</title>
        <authorList>
            <person name="Bruna T."/>
            <person name="Aryal R."/>
            <person name="Dudchenko O."/>
            <person name="Sargent D.J."/>
            <person name="Mead D."/>
            <person name="Buti M."/>
            <person name="Cavallini A."/>
            <person name="Hytonen T."/>
            <person name="Andres J."/>
            <person name="Pham M."/>
            <person name="Weisz D."/>
            <person name="Mascagni F."/>
            <person name="Usai G."/>
            <person name="Natali L."/>
            <person name="Bassil N."/>
            <person name="Fernandez G.E."/>
            <person name="Lomsadze A."/>
            <person name="Armour M."/>
            <person name="Olukolu B."/>
            <person name="Poorten T."/>
            <person name="Britton C."/>
            <person name="Davik J."/>
            <person name="Ashrafi H."/>
            <person name="Aiden E.L."/>
            <person name="Borodovsky M."/>
            <person name="Worthington M."/>
        </authorList>
    </citation>
    <scope>NUCLEOTIDE SEQUENCE [LARGE SCALE GENOMIC DNA]</scope>
    <source>
        <strain evidence="12">PI 553951</strain>
    </source>
</reference>
<organism evidence="12 13">
    <name type="scientific">Rubus argutus</name>
    <name type="common">Southern blackberry</name>
    <dbReference type="NCBI Taxonomy" id="59490"/>
    <lineage>
        <taxon>Eukaryota</taxon>
        <taxon>Viridiplantae</taxon>
        <taxon>Streptophyta</taxon>
        <taxon>Embryophyta</taxon>
        <taxon>Tracheophyta</taxon>
        <taxon>Spermatophyta</taxon>
        <taxon>Magnoliopsida</taxon>
        <taxon>eudicotyledons</taxon>
        <taxon>Gunneridae</taxon>
        <taxon>Pentapetalae</taxon>
        <taxon>rosids</taxon>
        <taxon>fabids</taxon>
        <taxon>Rosales</taxon>
        <taxon>Rosaceae</taxon>
        <taxon>Rosoideae</taxon>
        <taxon>Rosoideae incertae sedis</taxon>
        <taxon>Rubus</taxon>
    </lineage>
</organism>
<evidence type="ECO:0000256" key="7">
    <source>
        <dbReference type="ARBA" id="ARBA00023136"/>
    </source>
</evidence>
<dbReference type="InterPro" id="IPR013210">
    <property type="entry name" value="LRR_N_plant-typ"/>
</dbReference>
<evidence type="ECO:0000256" key="3">
    <source>
        <dbReference type="ARBA" id="ARBA00022692"/>
    </source>
</evidence>
<gene>
    <name evidence="12" type="ORF">M0R45_017237</name>
</gene>
<protein>
    <recommendedName>
        <fullName evidence="14">Leucine-rich repeat-containing N-terminal plant-type domain-containing protein</fullName>
    </recommendedName>
</protein>
<feature type="chain" id="PRO_5043934849" description="Leucine-rich repeat-containing N-terminal plant-type domain-containing protein" evidence="9">
    <location>
        <begin position="29"/>
        <end position="263"/>
    </location>
</feature>
<comment type="caution">
    <text evidence="12">The sequence shown here is derived from an EMBL/GenBank/DDBJ whole genome shotgun (WGS) entry which is preliminary data.</text>
</comment>
<dbReference type="PANTHER" id="PTHR48010">
    <property type="entry name" value="OS05G0588300 PROTEIN"/>
    <property type="match status" value="1"/>
</dbReference>
<evidence type="ECO:0000259" key="10">
    <source>
        <dbReference type="Pfam" id="PF08263"/>
    </source>
</evidence>
<evidence type="ECO:0008006" key="14">
    <source>
        <dbReference type="Google" id="ProtNLM"/>
    </source>
</evidence>
<evidence type="ECO:0000256" key="5">
    <source>
        <dbReference type="ARBA" id="ARBA00022737"/>
    </source>
</evidence>
<evidence type="ECO:0000313" key="12">
    <source>
        <dbReference type="EMBL" id="KAK9940583.1"/>
    </source>
</evidence>
<sequence>MDSHCHTLLPPQLSILALLLCIFLSVESAIIPSNIATDKEALISVKEALLIVPPSFSWNLNSSPCSNWTGVVCSKHAQSHRVVGLDLSDLGLTGSISPHIGNLSFLRSLQLQNNKLTGTIPTQIVNLFRLRSLNLSSNTIQGPLPSNMSHLTALEILDLAGNNITGRIPDDIYSQRNLRVLNMGRNNFFGSIPSSISNLSSTLTNLNLGTNSLSGMIPSELGQLNNLQELDLSGNKFTGTVAPLHIQHYFIGFVYGCFKPTMG</sequence>
<dbReference type="InterPro" id="IPR032675">
    <property type="entry name" value="LRR_dom_sf"/>
</dbReference>
<evidence type="ECO:0000256" key="9">
    <source>
        <dbReference type="SAM" id="SignalP"/>
    </source>
</evidence>
<keyword evidence="13" id="KW-1185">Reference proteome</keyword>
<dbReference type="EMBL" id="JBEDUW010000003">
    <property type="protein sequence ID" value="KAK9940583.1"/>
    <property type="molecule type" value="Genomic_DNA"/>
</dbReference>
<feature type="domain" description="Disease resistance R13L4/SHOC-2-like LRR" evidence="11">
    <location>
        <begin position="96"/>
        <end position="233"/>
    </location>
</feature>
<dbReference type="InterPro" id="IPR050994">
    <property type="entry name" value="At_inactive_RLKs"/>
</dbReference>
<feature type="domain" description="Leucine-rich repeat-containing N-terminal plant-type" evidence="10">
    <location>
        <begin position="36"/>
        <end position="74"/>
    </location>
</feature>
<keyword evidence="8" id="KW-0325">Glycoprotein</keyword>
<dbReference type="InterPro" id="IPR003591">
    <property type="entry name" value="Leu-rich_rpt_typical-subtyp"/>
</dbReference>
<dbReference type="InterPro" id="IPR055414">
    <property type="entry name" value="LRR_R13L4/SHOC2-like"/>
</dbReference>
<keyword evidence="3" id="KW-0812">Transmembrane</keyword>
<keyword evidence="4 9" id="KW-0732">Signal</keyword>